<organism evidence="2 3">
    <name type="scientific">Methanosarcina barkeri 227</name>
    <dbReference type="NCBI Taxonomy" id="1434106"/>
    <lineage>
        <taxon>Archaea</taxon>
        <taxon>Methanobacteriati</taxon>
        <taxon>Methanobacteriota</taxon>
        <taxon>Stenosarchaea group</taxon>
        <taxon>Methanomicrobia</taxon>
        <taxon>Methanosarcinales</taxon>
        <taxon>Methanosarcinaceae</taxon>
        <taxon>Methanosarcina</taxon>
    </lineage>
</organism>
<dbReference type="PATRIC" id="fig|1434106.5.peg.2100"/>
<sequence>MKEKYPVSGFTRDKEAIYVNGIRIFVPVEYDKFKAGIPKKRHKTLFELSTITGMRYAEIQRLYDHPEWYSESRNQIRLNEDAQKKVKRKAKERTIDLLPSTFPYILDQFFNWHAPPDIDTWNQDLKRWAVKTDFNPFGISAKTTRKSIESWMLSSGVPPFKVYQRQGHDPQTSLYHYQGLSFTDIEMHQIKKRLMEWGVLRTDS</sequence>
<accession>A0A0E3LQE8</accession>
<evidence type="ECO:0000256" key="1">
    <source>
        <dbReference type="ARBA" id="ARBA00023172"/>
    </source>
</evidence>
<dbReference type="GeneID" id="24843953"/>
<dbReference type="Proteomes" id="UP000033079">
    <property type="component" value="Chromosome"/>
</dbReference>
<reference evidence="2 3" key="1">
    <citation type="submission" date="2014-07" db="EMBL/GenBank/DDBJ databases">
        <title>Methanogenic archaea and the global carbon cycle.</title>
        <authorList>
            <person name="Henriksen J.R."/>
            <person name="Luke J."/>
            <person name="Reinhart S."/>
            <person name="Benedict M.N."/>
            <person name="Youngblut N.D."/>
            <person name="Metcalf M.E."/>
            <person name="Whitaker R.J."/>
            <person name="Metcalf W.W."/>
        </authorList>
    </citation>
    <scope>NUCLEOTIDE SEQUENCE [LARGE SCALE GENOMIC DNA]</scope>
    <source>
        <strain evidence="2 3">227</strain>
    </source>
</reference>
<evidence type="ECO:0008006" key="4">
    <source>
        <dbReference type="Google" id="ProtNLM"/>
    </source>
</evidence>
<evidence type="ECO:0000313" key="2">
    <source>
        <dbReference type="EMBL" id="AKB58146.1"/>
    </source>
</evidence>
<dbReference type="RefSeq" id="WP_048119669.1">
    <property type="nucleotide sequence ID" value="NZ_CP009530.1"/>
</dbReference>
<name>A0A0E3LQE8_METBA</name>
<dbReference type="EMBL" id="CP009530">
    <property type="protein sequence ID" value="AKB58146.1"/>
    <property type="molecule type" value="Genomic_DNA"/>
</dbReference>
<keyword evidence="1" id="KW-0233">DNA recombination</keyword>
<dbReference type="GO" id="GO:0003677">
    <property type="term" value="F:DNA binding"/>
    <property type="evidence" value="ECO:0007669"/>
    <property type="project" value="InterPro"/>
</dbReference>
<protein>
    <recommendedName>
        <fullName evidence="4">Tyr recombinase domain-containing protein</fullName>
    </recommendedName>
</protein>
<gene>
    <name evidence="2" type="ORF">MSBR2_1630</name>
</gene>
<dbReference type="SUPFAM" id="SSF56349">
    <property type="entry name" value="DNA breaking-rejoining enzymes"/>
    <property type="match status" value="1"/>
</dbReference>
<dbReference type="InterPro" id="IPR013762">
    <property type="entry name" value="Integrase-like_cat_sf"/>
</dbReference>
<dbReference type="GO" id="GO:0006310">
    <property type="term" value="P:DNA recombination"/>
    <property type="evidence" value="ECO:0007669"/>
    <property type="project" value="UniProtKB-KW"/>
</dbReference>
<dbReference type="AlphaFoldDB" id="A0A0E3LQE8"/>
<dbReference type="GO" id="GO:0015074">
    <property type="term" value="P:DNA integration"/>
    <property type="evidence" value="ECO:0007669"/>
    <property type="project" value="InterPro"/>
</dbReference>
<dbReference type="HOGENOM" id="CLU_091227_0_0_2"/>
<evidence type="ECO:0000313" key="3">
    <source>
        <dbReference type="Proteomes" id="UP000033079"/>
    </source>
</evidence>
<dbReference type="KEGG" id="mbar:MSBR2_1630"/>
<dbReference type="Gene3D" id="1.10.443.10">
    <property type="entry name" value="Intergrase catalytic core"/>
    <property type="match status" value="1"/>
</dbReference>
<proteinExistence type="predicted"/>
<dbReference type="InterPro" id="IPR011010">
    <property type="entry name" value="DNA_brk_join_enz"/>
</dbReference>